<dbReference type="Proteomes" id="UP000032702">
    <property type="component" value="Unassembled WGS sequence"/>
</dbReference>
<evidence type="ECO:0000313" key="2">
    <source>
        <dbReference type="Proteomes" id="UP000032702"/>
    </source>
</evidence>
<protein>
    <submittedName>
        <fullName evidence="1">Uncharacterized protein</fullName>
    </submittedName>
</protein>
<comment type="caution">
    <text evidence="1">The sequence shown here is derived from an EMBL/GenBank/DDBJ whole genome shotgun (WGS) entry which is preliminary data.</text>
</comment>
<feature type="non-terminal residue" evidence="1">
    <location>
        <position position="42"/>
    </location>
</feature>
<dbReference type="EMBL" id="AAMD01000140">
    <property type="protein sequence ID" value="EAU63888.1"/>
    <property type="molecule type" value="Genomic_DNA"/>
</dbReference>
<sequence length="42" mass="4592">MAELKRVAASGCWSRNSKSGTWCVSSKAVRPVRTFSARVLHA</sequence>
<proteinExistence type="predicted"/>
<organism evidence="1 2">
    <name type="scientific">Stigmatella aurantiaca (strain DW4/3-1)</name>
    <dbReference type="NCBI Taxonomy" id="378806"/>
    <lineage>
        <taxon>Bacteria</taxon>
        <taxon>Pseudomonadati</taxon>
        <taxon>Myxococcota</taxon>
        <taxon>Myxococcia</taxon>
        <taxon>Myxococcales</taxon>
        <taxon>Cystobacterineae</taxon>
        <taxon>Archangiaceae</taxon>
        <taxon>Stigmatella</taxon>
    </lineage>
</organism>
<accession>Q08TS6</accession>
<evidence type="ECO:0000313" key="1">
    <source>
        <dbReference type="EMBL" id="EAU63888.1"/>
    </source>
</evidence>
<reference evidence="1 2" key="1">
    <citation type="submission" date="2006-04" db="EMBL/GenBank/DDBJ databases">
        <authorList>
            <person name="Nierman W.C."/>
        </authorList>
    </citation>
    <scope>NUCLEOTIDE SEQUENCE [LARGE SCALE GENOMIC DNA]</scope>
    <source>
        <strain evidence="1 2">DW4/3-1</strain>
    </source>
</reference>
<gene>
    <name evidence="1" type="ORF">STIAU_0151</name>
</gene>
<dbReference type="AlphaFoldDB" id="Q08TS6"/>
<name>Q08TS6_STIAD</name>